<keyword evidence="4 5" id="KW-0472">Membrane</keyword>
<name>A0A0H5QII0_9EUKA</name>
<dbReference type="PANTHER" id="PTHR30266">
    <property type="entry name" value="MECHANOSENSITIVE CHANNEL MSCL"/>
    <property type="match status" value="1"/>
</dbReference>
<evidence type="ECO:0000256" key="2">
    <source>
        <dbReference type="ARBA" id="ARBA00022692"/>
    </source>
</evidence>
<dbReference type="EMBL" id="HACM01001010">
    <property type="protein sequence ID" value="CRZ01452.1"/>
    <property type="molecule type" value="Transcribed_RNA"/>
</dbReference>
<evidence type="ECO:0000256" key="3">
    <source>
        <dbReference type="ARBA" id="ARBA00022989"/>
    </source>
</evidence>
<dbReference type="InterPro" id="IPR037673">
    <property type="entry name" value="MSC/AndL"/>
</dbReference>
<evidence type="ECO:0000313" key="6">
    <source>
        <dbReference type="EMBL" id="CRZ01452.1"/>
    </source>
</evidence>
<organism evidence="6">
    <name type="scientific">Spongospora subterranea</name>
    <dbReference type="NCBI Taxonomy" id="70186"/>
    <lineage>
        <taxon>Eukaryota</taxon>
        <taxon>Sar</taxon>
        <taxon>Rhizaria</taxon>
        <taxon>Endomyxa</taxon>
        <taxon>Phytomyxea</taxon>
        <taxon>Plasmodiophorida</taxon>
        <taxon>Plasmodiophoridae</taxon>
        <taxon>Spongospora</taxon>
    </lineage>
</organism>
<dbReference type="GO" id="GO:0016020">
    <property type="term" value="C:membrane"/>
    <property type="evidence" value="ECO:0007669"/>
    <property type="project" value="UniProtKB-SubCell"/>
</dbReference>
<proteinExistence type="predicted"/>
<dbReference type="SUPFAM" id="SSF81330">
    <property type="entry name" value="Gated mechanosensitive channel"/>
    <property type="match status" value="1"/>
</dbReference>
<evidence type="ECO:0000256" key="5">
    <source>
        <dbReference type="SAM" id="Phobius"/>
    </source>
</evidence>
<keyword evidence="3 5" id="KW-1133">Transmembrane helix</keyword>
<accession>A0A0H5QII0</accession>
<dbReference type="InterPro" id="IPR036019">
    <property type="entry name" value="MscL_channel"/>
</dbReference>
<dbReference type="Pfam" id="PF01741">
    <property type="entry name" value="MscL"/>
    <property type="match status" value="1"/>
</dbReference>
<comment type="subcellular location">
    <subcellularLocation>
        <location evidence="1">Membrane</location>
        <topology evidence="1">Multi-pass membrane protein</topology>
    </subcellularLocation>
</comment>
<evidence type="ECO:0000256" key="4">
    <source>
        <dbReference type="ARBA" id="ARBA00023136"/>
    </source>
</evidence>
<protein>
    <recommendedName>
        <fullName evidence="7">Large conductance mechanosensitive channel protein</fullName>
    </recommendedName>
</protein>
<evidence type="ECO:0008006" key="7">
    <source>
        <dbReference type="Google" id="ProtNLM"/>
    </source>
</evidence>
<reference evidence="6" key="1">
    <citation type="submission" date="2015-04" db="EMBL/GenBank/DDBJ databases">
        <title>The genome sequence of the plant pathogenic Rhizarian Plasmodiophora brassicae reveals insights in its biotrophic life cycle and the origin of chitin synthesis.</title>
        <authorList>
            <person name="Schwelm A."/>
            <person name="Fogelqvist J."/>
            <person name="Knaust A."/>
            <person name="Julke S."/>
            <person name="Lilja T."/>
            <person name="Dhandapani V."/>
            <person name="Bonilla-Rosso G."/>
            <person name="Karlsson M."/>
            <person name="Shevchenko A."/>
            <person name="Choi S.R."/>
            <person name="Kim H.G."/>
            <person name="Park J.Y."/>
            <person name="Lim Y.P."/>
            <person name="Ludwig-Muller J."/>
            <person name="Dixelius C."/>
        </authorList>
    </citation>
    <scope>NUCLEOTIDE SEQUENCE</scope>
    <source>
        <tissue evidence="6">Potato root galls</tissue>
    </source>
</reference>
<dbReference type="GO" id="GO:0008381">
    <property type="term" value="F:mechanosensitive monoatomic ion channel activity"/>
    <property type="evidence" value="ECO:0007669"/>
    <property type="project" value="TreeGrafter"/>
</dbReference>
<dbReference type="AlphaFoldDB" id="A0A0H5QII0"/>
<dbReference type="PANTHER" id="PTHR30266:SF2">
    <property type="entry name" value="LARGE-CONDUCTANCE MECHANOSENSITIVE CHANNEL"/>
    <property type="match status" value="1"/>
</dbReference>
<feature type="transmembrane region" description="Helical" evidence="5">
    <location>
        <begin position="107"/>
        <end position="129"/>
    </location>
</feature>
<sequence length="180" mass="19423">MRGVDGSFEQKAHRRVASFFGGLLKLVGTGKVFDMSMGLVVAGCFSSLVKSLADNLVAPTVSFFLPIEGMLKNMFIVLQCGPPATICSYDSVEMAAKAGAVTLNWGAFFQACLNASILILAVYIVANVYNSTFAEIRLSQRTCPFCDSVISTCAAKCPYCTSEVQPEVIEQLHGKNLHNY</sequence>
<evidence type="ECO:0000256" key="1">
    <source>
        <dbReference type="ARBA" id="ARBA00004141"/>
    </source>
</evidence>
<dbReference type="Gene3D" id="1.10.1200.120">
    <property type="entry name" value="Large-conductance mechanosensitive channel, MscL, domain 1"/>
    <property type="match status" value="1"/>
</dbReference>
<keyword evidence="2 5" id="KW-0812">Transmembrane</keyword>